<organism evidence="7">
    <name type="scientific">Cyprideis torosa</name>
    <dbReference type="NCBI Taxonomy" id="163714"/>
    <lineage>
        <taxon>Eukaryota</taxon>
        <taxon>Metazoa</taxon>
        <taxon>Ecdysozoa</taxon>
        <taxon>Arthropoda</taxon>
        <taxon>Crustacea</taxon>
        <taxon>Oligostraca</taxon>
        <taxon>Ostracoda</taxon>
        <taxon>Podocopa</taxon>
        <taxon>Podocopida</taxon>
        <taxon>Cytherocopina</taxon>
        <taxon>Cytheroidea</taxon>
        <taxon>Cytherideidae</taxon>
        <taxon>Cyprideis</taxon>
    </lineage>
</organism>
<evidence type="ECO:0000313" key="7">
    <source>
        <dbReference type="EMBL" id="CAD7223477.1"/>
    </source>
</evidence>
<evidence type="ECO:0000256" key="1">
    <source>
        <dbReference type="ARBA" id="ARBA00004141"/>
    </source>
</evidence>
<protein>
    <submittedName>
        <fullName evidence="7">Uncharacterized protein</fullName>
    </submittedName>
</protein>
<dbReference type="OrthoDB" id="10042652at2759"/>
<dbReference type="PANTHER" id="PTHR31158">
    <property type="entry name" value="DUAL OXIDASE 2"/>
    <property type="match status" value="1"/>
</dbReference>
<dbReference type="GO" id="GO:0015031">
    <property type="term" value="P:protein transport"/>
    <property type="evidence" value="ECO:0007669"/>
    <property type="project" value="InterPro"/>
</dbReference>
<dbReference type="PANTHER" id="PTHR31158:SF10">
    <property type="entry name" value="LD27791P"/>
    <property type="match status" value="1"/>
</dbReference>
<accession>A0A7R8ZJ90</accession>
<evidence type="ECO:0000256" key="5">
    <source>
        <dbReference type="ARBA" id="ARBA00023136"/>
    </source>
</evidence>
<sequence>MKGWFDAFRTDGGPTLYSYANRTPVTGDPLTVTLCVVSLTILTAFLIIFPGVRKEKFSTFVVVVHSLFVGTSILSK</sequence>
<gene>
    <name evidence="7" type="ORF">CTOB1V02_LOCUS1461</name>
</gene>
<dbReference type="Pfam" id="PF10204">
    <property type="entry name" value="DuoxA"/>
    <property type="match status" value="1"/>
</dbReference>
<name>A0A7R8ZJ90_9CRUS</name>
<comment type="subcellular location">
    <subcellularLocation>
        <location evidence="1">Membrane</location>
        <topology evidence="1">Multi-pass membrane protein</topology>
    </subcellularLocation>
</comment>
<keyword evidence="5" id="KW-0472">Membrane</keyword>
<evidence type="ECO:0000256" key="4">
    <source>
        <dbReference type="ARBA" id="ARBA00022989"/>
    </source>
</evidence>
<dbReference type="AlphaFoldDB" id="A0A7R8ZJ90"/>
<reference evidence="7" key="1">
    <citation type="submission" date="2020-11" db="EMBL/GenBank/DDBJ databases">
        <authorList>
            <person name="Tran Van P."/>
        </authorList>
    </citation>
    <scope>NUCLEOTIDE SEQUENCE</scope>
</reference>
<evidence type="ECO:0000256" key="2">
    <source>
        <dbReference type="ARBA" id="ARBA00009816"/>
    </source>
</evidence>
<keyword evidence="3" id="KW-0812">Transmembrane</keyword>
<dbReference type="EMBL" id="OB660206">
    <property type="protein sequence ID" value="CAD7223477.1"/>
    <property type="molecule type" value="Genomic_DNA"/>
</dbReference>
<comment type="similarity">
    <text evidence="2">Belongs to the DUOXA family.</text>
</comment>
<evidence type="ECO:0000256" key="6">
    <source>
        <dbReference type="ARBA" id="ARBA00023180"/>
    </source>
</evidence>
<proteinExistence type="inferred from homology"/>
<dbReference type="GO" id="GO:0005789">
    <property type="term" value="C:endoplasmic reticulum membrane"/>
    <property type="evidence" value="ECO:0007669"/>
    <property type="project" value="InterPro"/>
</dbReference>
<keyword evidence="4" id="KW-1133">Transmembrane helix</keyword>
<dbReference type="InterPro" id="IPR018469">
    <property type="entry name" value="Dual_oxidase_maturation_fac"/>
</dbReference>
<evidence type="ECO:0000256" key="3">
    <source>
        <dbReference type="ARBA" id="ARBA00022692"/>
    </source>
</evidence>
<keyword evidence="6" id="KW-0325">Glycoprotein</keyword>